<dbReference type="Proteomes" id="UP000663827">
    <property type="component" value="Unassembled WGS sequence"/>
</dbReference>
<protein>
    <recommendedName>
        <fullName evidence="4">Protein kinase domain-containing protein</fullName>
    </recommendedName>
</protein>
<feature type="domain" description="Protein kinase" evidence="4">
    <location>
        <begin position="245"/>
        <end position="504"/>
    </location>
</feature>
<dbReference type="InterPro" id="IPR001680">
    <property type="entry name" value="WD40_rpt"/>
</dbReference>
<dbReference type="InterPro" id="IPR019775">
    <property type="entry name" value="WD40_repeat_CS"/>
</dbReference>
<dbReference type="PANTHER" id="PTHR22847:SF637">
    <property type="entry name" value="WD REPEAT DOMAIN 5B"/>
    <property type="match status" value="1"/>
</dbReference>
<dbReference type="PROSITE" id="PS50294">
    <property type="entry name" value="WD_REPEATS_REGION"/>
    <property type="match status" value="7"/>
</dbReference>
<dbReference type="Pfam" id="PF00400">
    <property type="entry name" value="WD40"/>
    <property type="match status" value="7"/>
</dbReference>
<keyword evidence="1 3" id="KW-0853">WD repeat</keyword>
<dbReference type="InterPro" id="IPR000719">
    <property type="entry name" value="Prot_kinase_dom"/>
</dbReference>
<evidence type="ECO:0000259" key="4">
    <source>
        <dbReference type="PROSITE" id="PS50011"/>
    </source>
</evidence>
<feature type="repeat" description="WD" evidence="3">
    <location>
        <begin position="275"/>
        <end position="308"/>
    </location>
</feature>
<dbReference type="InterPro" id="IPR011009">
    <property type="entry name" value="Kinase-like_dom_sf"/>
</dbReference>
<feature type="repeat" description="WD" evidence="3">
    <location>
        <begin position="16"/>
        <end position="57"/>
    </location>
</feature>
<feature type="repeat" description="WD" evidence="3">
    <location>
        <begin position="231"/>
        <end position="273"/>
    </location>
</feature>
<dbReference type="GO" id="GO:0005634">
    <property type="term" value="C:nucleus"/>
    <property type="evidence" value="ECO:0007669"/>
    <property type="project" value="TreeGrafter"/>
</dbReference>
<dbReference type="PROSITE" id="PS00678">
    <property type="entry name" value="WD_REPEATS_1"/>
    <property type="match status" value="4"/>
</dbReference>
<evidence type="ECO:0000313" key="6">
    <source>
        <dbReference type="Proteomes" id="UP000663827"/>
    </source>
</evidence>
<name>A0A8H3E0Z5_9AGAM</name>
<dbReference type="PRINTS" id="PR00320">
    <property type="entry name" value="GPROTEINBRPT"/>
</dbReference>
<accession>A0A8H3E0Z5</accession>
<sequence>MRQANFLSSYPVPTVRRGHTDRVTSVSFSPDGQLVASSSGDMLIRIWDARRPSQRSKVFKGHTNTITSVAYSPLGDMLASGSWDQTVRIWDTSTRLEICEPLEGHNNCVTSVDFSPNSKLVASGSDDKTIRLWDVQSGTSISDPFEGHTSWVKSVVFSPDGTRIGSSSNDGTIRIWGTEHGRTVVGPLKGHISCVNSIAFSPDGSQIISGSQDSTLRLWDIRIRGQVGDPYKGHTSWVTSVAFSPDGMHYVASGSRDNTIRVWDTRMGRRVFAPFEEHESSVTSVAISPSGLQLASGSNDWSVMVWHLPVYDSKAESDTQSELEEDTEQSDSDDGDWHLIGQHMVIQDMFELLASHGCVDLTPKMDINQDTAILMSGGGFGDIWRGELLDGTKVAIKAWRDSLVEHCDYKTLKSVQVTSGLAYIHSLDMVHGDIKALNVLVSADGVAKITDFGLSTMSESSLDFSATTSPHAGSIRWAAPELLLEETEKSTDSDIYALGMTILV</sequence>
<feature type="repeat" description="WD" evidence="3">
    <location>
        <begin position="188"/>
        <end position="222"/>
    </location>
</feature>
<feature type="repeat" description="WD" evidence="3">
    <location>
        <begin position="59"/>
        <end position="94"/>
    </location>
</feature>
<feature type="repeat" description="WD" evidence="3">
    <location>
        <begin position="145"/>
        <end position="186"/>
    </location>
</feature>
<dbReference type="SUPFAM" id="SSF56112">
    <property type="entry name" value="Protein kinase-like (PK-like)"/>
    <property type="match status" value="1"/>
</dbReference>
<dbReference type="GO" id="GO:0004672">
    <property type="term" value="F:protein kinase activity"/>
    <property type="evidence" value="ECO:0007669"/>
    <property type="project" value="InterPro"/>
</dbReference>
<dbReference type="SUPFAM" id="SSF50978">
    <property type="entry name" value="WD40 repeat-like"/>
    <property type="match status" value="1"/>
</dbReference>
<reference evidence="5" key="1">
    <citation type="submission" date="2021-01" db="EMBL/GenBank/DDBJ databases">
        <authorList>
            <person name="Kaushik A."/>
        </authorList>
    </citation>
    <scope>NUCLEOTIDE SEQUENCE</scope>
    <source>
        <strain evidence="5">AG5</strain>
    </source>
</reference>
<evidence type="ECO:0000313" key="5">
    <source>
        <dbReference type="EMBL" id="CAE7104929.1"/>
    </source>
</evidence>
<evidence type="ECO:0000256" key="2">
    <source>
        <dbReference type="ARBA" id="ARBA00022737"/>
    </source>
</evidence>
<dbReference type="CDD" id="cd00200">
    <property type="entry name" value="WD40"/>
    <property type="match status" value="1"/>
</dbReference>
<dbReference type="InterPro" id="IPR020472">
    <property type="entry name" value="WD40_PAC1"/>
</dbReference>
<dbReference type="Pfam" id="PF00069">
    <property type="entry name" value="Pkinase"/>
    <property type="match status" value="1"/>
</dbReference>
<proteinExistence type="predicted"/>
<dbReference type="EMBL" id="CAJNJQ010000860">
    <property type="protein sequence ID" value="CAE7104929.1"/>
    <property type="molecule type" value="Genomic_DNA"/>
</dbReference>
<dbReference type="PROSITE" id="PS00108">
    <property type="entry name" value="PROTEIN_KINASE_ST"/>
    <property type="match status" value="1"/>
</dbReference>
<evidence type="ECO:0000256" key="1">
    <source>
        <dbReference type="ARBA" id="ARBA00022574"/>
    </source>
</evidence>
<dbReference type="InterPro" id="IPR008271">
    <property type="entry name" value="Ser/Thr_kinase_AS"/>
</dbReference>
<dbReference type="GO" id="GO:0005524">
    <property type="term" value="F:ATP binding"/>
    <property type="evidence" value="ECO:0007669"/>
    <property type="project" value="InterPro"/>
</dbReference>
<comment type="caution">
    <text evidence="5">The sequence shown here is derived from an EMBL/GenBank/DDBJ whole genome shotgun (WGS) entry which is preliminary data.</text>
</comment>
<keyword evidence="2" id="KW-0677">Repeat</keyword>
<gene>
    <name evidence="5" type="ORF">RDB_LOCUS43404</name>
</gene>
<dbReference type="GO" id="GO:1990234">
    <property type="term" value="C:transferase complex"/>
    <property type="evidence" value="ECO:0007669"/>
    <property type="project" value="UniProtKB-ARBA"/>
</dbReference>
<dbReference type="AlphaFoldDB" id="A0A8H3E0Z5"/>
<dbReference type="InterPro" id="IPR015943">
    <property type="entry name" value="WD40/YVTN_repeat-like_dom_sf"/>
</dbReference>
<evidence type="ECO:0000256" key="3">
    <source>
        <dbReference type="PROSITE-ProRule" id="PRU00221"/>
    </source>
</evidence>
<dbReference type="Gene3D" id="2.130.10.10">
    <property type="entry name" value="YVTN repeat-like/Quinoprotein amine dehydrogenase"/>
    <property type="match status" value="3"/>
</dbReference>
<dbReference type="PROSITE" id="PS50082">
    <property type="entry name" value="WD_REPEATS_2"/>
    <property type="match status" value="7"/>
</dbReference>
<dbReference type="InterPro" id="IPR036322">
    <property type="entry name" value="WD40_repeat_dom_sf"/>
</dbReference>
<dbReference type="SMART" id="SM00320">
    <property type="entry name" value="WD40"/>
    <property type="match status" value="7"/>
</dbReference>
<organism evidence="5 6">
    <name type="scientific">Rhizoctonia solani</name>
    <dbReference type="NCBI Taxonomy" id="456999"/>
    <lineage>
        <taxon>Eukaryota</taxon>
        <taxon>Fungi</taxon>
        <taxon>Dikarya</taxon>
        <taxon>Basidiomycota</taxon>
        <taxon>Agaricomycotina</taxon>
        <taxon>Agaricomycetes</taxon>
        <taxon>Cantharellales</taxon>
        <taxon>Ceratobasidiaceae</taxon>
        <taxon>Rhizoctonia</taxon>
    </lineage>
</organism>
<dbReference type="PROSITE" id="PS50011">
    <property type="entry name" value="PROTEIN_KINASE_DOM"/>
    <property type="match status" value="1"/>
</dbReference>
<feature type="repeat" description="WD" evidence="3">
    <location>
        <begin position="102"/>
        <end position="143"/>
    </location>
</feature>
<dbReference type="Gene3D" id="1.10.510.10">
    <property type="entry name" value="Transferase(Phosphotransferase) domain 1"/>
    <property type="match status" value="1"/>
</dbReference>
<dbReference type="PANTHER" id="PTHR22847">
    <property type="entry name" value="WD40 REPEAT PROTEIN"/>
    <property type="match status" value="1"/>
</dbReference>